<feature type="transmembrane region" description="Helical" evidence="1">
    <location>
        <begin position="47"/>
        <end position="69"/>
    </location>
</feature>
<evidence type="ECO:0000256" key="1">
    <source>
        <dbReference type="SAM" id="Phobius"/>
    </source>
</evidence>
<dbReference type="OrthoDB" id="7569837at2"/>
<dbReference type="RefSeq" id="WP_069306915.1">
    <property type="nucleotide sequence ID" value="NZ_MCRJ01000050.1"/>
</dbReference>
<evidence type="ECO:0000313" key="2">
    <source>
        <dbReference type="EMBL" id="ODN70435.1"/>
    </source>
</evidence>
<proteinExistence type="predicted"/>
<dbReference type="AlphaFoldDB" id="A0A1E3H2Q3"/>
<sequence length="149" mass="16715">MPTRSWPLWLLTDLLLVLFPVLNFIYWPAVLRSGTLSPSEDSIAIPIYGSVLTMVLAVPVVMAIAWLCLRRYNPDTRVAAWRWDRPVRSIVATCLFGGAVMVILYAVVADRVVGLPWYDYLWPGYALLRVPWLLGLRAAVVDQGSSSQP</sequence>
<evidence type="ECO:0000313" key="3">
    <source>
        <dbReference type="Proteomes" id="UP000094622"/>
    </source>
</evidence>
<name>A0A1E3H2Q3_9HYPH</name>
<comment type="caution">
    <text evidence="2">The sequence shown here is derived from an EMBL/GenBank/DDBJ whole genome shotgun (WGS) entry which is preliminary data.</text>
</comment>
<dbReference type="Proteomes" id="UP000094622">
    <property type="component" value="Unassembled WGS sequence"/>
</dbReference>
<organism evidence="2 3">
    <name type="scientific">Methylobrevis pamukkalensis</name>
    <dbReference type="NCBI Taxonomy" id="1439726"/>
    <lineage>
        <taxon>Bacteria</taxon>
        <taxon>Pseudomonadati</taxon>
        <taxon>Pseudomonadota</taxon>
        <taxon>Alphaproteobacteria</taxon>
        <taxon>Hyphomicrobiales</taxon>
        <taxon>Pleomorphomonadaceae</taxon>
        <taxon>Methylobrevis</taxon>
    </lineage>
</organism>
<reference evidence="2 3" key="1">
    <citation type="submission" date="2016-07" db="EMBL/GenBank/DDBJ databases">
        <title>Draft Genome Sequence of Methylobrevis pamukkalensis PK2.</title>
        <authorList>
            <person name="Vasilenko O.V."/>
            <person name="Doronina N.V."/>
            <person name="Shmareva M.N."/>
            <person name="Tarlachkov S.V."/>
            <person name="Mustakhimov I."/>
            <person name="Trotsenko Y.A."/>
        </authorList>
    </citation>
    <scope>NUCLEOTIDE SEQUENCE [LARGE SCALE GENOMIC DNA]</scope>
    <source>
        <strain evidence="2 3">PK2</strain>
    </source>
</reference>
<feature type="transmembrane region" description="Helical" evidence="1">
    <location>
        <begin position="7"/>
        <end position="27"/>
    </location>
</feature>
<protein>
    <submittedName>
        <fullName evidence="2">Uncharacterized protein</fullName>
    </submittedName>
</protein>
<gene>
    <name evidence="2" type="ORF">A6302_02238</name>
</gene>
<dbReference type="EMBL" id="MCRJ01000050">
    <property type="protein sequence ID" value="ODN70435.1"/>
    <property type="molecule type" value="Genomic_DNA"/>
</dbReference>
<keyword evidence="1" id="KW-0472">Membrane</keyword>
<feature type="transmembrane region" description="Helical" evidence="1">
    <location>
        <begin position="90"/>
        <end position="108"/>
    </location>
</feature>
<keyword evidence="3" id="KW-1185">Reference proteome</keyword>
<accession>A0A1E3H2Q3</accession>
<keyword evidence="1" id="KW-1133">Transmembrane helix</keyword>
<keyword evidence="1" id="KW-0812">Transmembrane</keyword>